<dbReference type="EMBL" id="JAEAOA010000229">
    <property type="protein sequence ID" value="KAK3594814.1"/>
    <property type="molecule type" value="Genomic_DNA"/>
</dbReference>
<reference evidence="1" key="2">
    <citation type="journal article" date="2021" name="Genome Biol. Evol.">
        <title>Developing a high-quality reference genome for a parasitic bivalve with doubly uniparental inheritance (Bivalvia: Unionida).</title>
        <authorList>
            <person name="Smith C.H."/>
        </authorList>
    </citation>
    <scope>NUCLEOTIDE SEQUENCE</scope>
    <source>
        <strain evidence="1">CHS0354</strain>
        <tissue evidence="1">Mantle</tissue>
    </source>
</reference>
<accession>A0AAE0SNB6</accession>
<reference evidence="1" key="1">
    <citation type="journal article" date="2021" name="Genome Biol. Evol.">
        <title>A High-Quality Reference Genome for a Parasitic Bivalve with Doubly Uniparental Inheritance (Bivalvia: Unionida).</title>
        <authorList>
            <person name="Smith C.H."/>
        </authorList>
    </citation>
    <scope>NUCLEOTIDE SEQUENCE</scope>
    <source>
        <strain evidence="1">CHS0354</strain>
    </source>
</reference>
<dbReference type="AlphaFoldDB" id="A0AAE0SNB6"/>
<evidence type="ECO:0000313" key="1">
    <source>
        <dbReference type="EMBL" id="KAK3594814.1"/>
    </source>
</evidence>
<proteinExistence type="predicted"/>
<reference evidence="1" key="3">
    <citation type="submission" date="2023-05" db="EMBL/GenBank/DDBJ databases">
        <authorList>
            <person name="Smith C.H."/>
        </authorList>
    </citation>
    <scope>NUCLEOTIDE SEQUENCE</scope>
    <source>
        <strain evidence="1">CHS0354</strain>
        <tissue evidence="1">Mantle</tissue>
    </source>
</reference>
<gene>
    <name evidence="1" type="ORF">CHS0354_002852</name>
</gene>
<keyword evidence="2" id="KW-1185">Reference proteome</keyword>
<evidence type="ECO:0000313" key="2">
    <source>
        <dbReference type="Proteomes" id="UP001195483"/>
    </source>
</evidence>
<sequence>MLKSSMRRKVISPGRKFMGSVSQLLASHFTLVNRSKTDVNFIQSVAKRCNRIVAEQLFEQQVAFMSRDFKV</sequence>
<organism evidence="1 2">
    <name type="scientific">Potamilus streckersoni</name>
    <dbReference type="NCBI Taxonomy" id="2493646"/>
    <lineage>
        <taxon>Eukaryota</taxon>
        <taxon>Metazoa</taxon>
        <taxon>Spiralia</taxon>
        <taxon>Lophotrochozoa</taxon>
        <taxon>Mollusca</taxon>
        <taxon>Bivalvia</taxon>
        <taxon>Autobranchia</taxon>
        <taxon>Heteroconchia</taxon>
        <taxon>Palaeoheterodonta</taxon>
        <taxon>Unionida</taxon>
        <taxon>Unionoidea</taxon>
        <taxon>Unionidae</taxon>
        <taxon>Ambleminae</taxon>
        <taxon>Lampsilini</taxon>
        <taxon>Potamilus</taxon>
    </lineage>
</organism>
<name>A0AAE0SNB6_9BIVA</name>
<protein>
    <submittedName>
        <fullName evidence="1">Uncharacterized protein</fullName>
    </submittedName>
</protein>
<comment type="caution">
    <text evidence="1">The sequence shown here is derived from an EMBL/GenBank/DDBJ whole genome shotgun (WGS) entry which is preliminary data.</text>
</comment>
<dbReference type="Proteomes" id="UP001195483">
    <property type="component" value="Unassembled WGS sequence"/>
</dbReference>